<gene>
    <name evidence="10" type="ORF">GPEL0_01r5384</name>
</gene>
<evidence type="ECO:0000256" key="3">
    <source>
        <dbReference type="ARBA" id="ARBA00022676"/>
    </source>
</evidence>
<proteinExistence type="predicted"/>
<feature type="transmembrane region" description="Helical" evidence="8">
    <location>
        <begin position="154"/>
        <end position="184"/>
    </location>
</feature>
<dbReference type="InterPro" id="IPR003342">
    <property type="entry name" value="ArnT-like_N"/>
</dbReference>
<feature type="transmembrane region" description="Helical" evidence="8">
    <location>
        <begin position="337"/>
        <end position="359"/>
    </location>
</feature>
<keyword evidence="7 8" id="KW-0472">Membrane</keyword>
<dbReference type="InterPro" id="IPR050297">
    <property type="entry name" value="LipidA_mod_glycosyltrf_83"/>
</dbReference>
<comment type="caution">
    <text evidence="10">The sequence shown here is derived from an EMBL/GenBank/DDBJ whole genome shotgun (WGS) entry which is preliminary data.</text>
</comment>
<dbReference type="RefSeq" id="WP_085814988.1">
    <property type="nucleotide sequence ID" value="NZ_BDQG01000001.1"/>
</dbReference>
<feature type="transmembrane region" description="Helical" evidence="8">
    <location>
        <begin position="79"/>
        <end position="98"/>
    </location>
</feature>
<evidence type="ECO:0000256" key="4">
    <source>
        <dbReference type="ARBA" id="ARBA00022679"/>
    </source>
</evidence>
<feature type="domain" description="ArnT-like N-terminal" evidence="9">
    <location>
        <begin position="13"/>
        <end position="215"/>
    </location>
</feature>
<evidence type="ECO:0000256" key="6">
    <source>
        <dbReference type="ARBA" id="ARBA00022989"/>
    </source>
</evidence>
<evidence type="ECO:0000256" key="2">
    <source>
        <dbReference type="ARBA" id="ARBA00022475"/>
    </source>
</evidence>
<evidence type="ECO:0000259" key="9">
    <source>
        <dbReference type="Pfam" id="PF02366"/>
    </source>
</evidence>
<dbReference type="Proteomes" id="UP000194153">
    <property type="component" value="Unassembled WGS sequence"/>
</dbReference>
<keyword evidence="3" id="KW-0328">Glycosyltransferase</keyword>
<dbReference type="PANTHER" id="PTHR33908:SF11">
    <property type="entry name" value="MEMBRANE PROTEIN"/>
    <property type="match status" value="1"/>
</dbReference>
<reference evidence="11" key="1">
    <citation type="submission" date="2017-05" db="EMBL/GenBank/DDBJ databases">
        <title>Draft genome sequence of Geobacter pelophilus, a iron(III)-reducing bacteria.</title>
        <authorList>
            <person name="Aoyagi T."/>
            <person name="Koike H."/>
            <person name="Morita T."/>
            <person name="Sato Y."/>
            <person name="Habe H."/>
            <person name="Hori T."/>
        </authorList>
    </citation>
    <scope>NUCLEOTIDE SEQUENCE [LARGE SCALE GENOMIC DNA]</scope>
    <source>
        <strain evidence="11">Drf2</strain>
    </source>
</reference>
<feature type="transmembrane region" description="Helical" evidence="8">
    <location>
        <begin position="312"/>
        <end position="331"/>
    </location>
</feature>
<feature type="transmembrane region" description="Helical" evidence="8">
    <location>
        <begin position="282"/>
        <end position="305"/>
    </location>
</feature>
<name>A0ABQ0MP54_9BACT</name>
<keyword evidence="11" id="KW-1185">Reference proteome</keyword>
<evidence type="ECO:0000313" key="11">
    <source>
        <dbReference type="Proteomes" id="UP000194153"/>
    </source>
</evidence>
<keyword evidence="2" id="KW-1003">Cell membrane</keyword>
<evidence type="ECO:0000256" key="8">
    <source>
        <dbReference type="SAM" id="Phobius"/>
    </source>
</evidence>
<dbReference type="GO" id="GO:0016740">
    <property type="term" value="F:transferase activity"/>
    <property type="evidence" value="ECO:0007669"/>
    <property type="project" value="UniProtKB-KW"/>
</dbReference>
<evidence type="ECO:0000313" key="10">
    <source>
        <dbReference type="EMBL" id="GAW68852.1"/>
    </source>
</evidence>
<dbReference type="PANTHER" id="PTHR33908">
    <property type="entry name" value="MANNOSYLTRANSFERASE YKCB-RELATED"/>
    <property type="match status" value="1"/>
</dbReference>
<organism evidence="10 11">
    <name type="scientific">Geoanaerobacter pelophilus</name>
    <dbReference type="NCBI Taxonomy" id="60036"/>
    <lineage>
        <taxon>Bacteria</taxon>
        <taxon>Pseudomonadati</taxon>
        <taxon>Thermodesulfobacteriota</taxon>
        <taxon>Desulfuromonadia</taxon>
        <taxon>Geobacterales</taxon>
        <taxon>Geobacteraceae</taxon>
        <taxon>Geoanaerobacter</taxon>
    </lineage>
</organism>
<feature type="transmembrane region" description="Helical" evidence="8">
    <location>
        <begin position="366"/>
        <end position="385"/>
    </location>
</feature>
<dbReference type="EMBL" id="BDQG01000001">
    <property type="protein sequence ID" value="GAW68852.1"/>
    <property type="molecule type" value="Genomic_DNA"/>
</dbReference>
<accession>A0ABQ0MP54</accession>
<keyword evidence="6 8" id="KW-1133">Transmembrane helix</keyword>
<evidence type="ECO:0000256" key="7">
    <source>
        <dbReference type="ARBA" id="ARBA00023136"/>
    </source>
</evidence>
<feature type="transmembrane region" description="Helical" evidence="8">
    <location>
        <begin position="132"/>
        <end position="148"/>
    </location>
</feature>
<evidence type="ECO:0000256" key="1">
    <source>
        <dbReference type="ARBA" id="ARBA00004651"/>
    </source>
</evidence>
<dbReference type="Pfam" id="PF02366">
    <property type="entry name" value="PMT"/>
    <property type="match status" value="1"/>
</dbReference>
<keyword evidence="4 10" id="KW-0808">Transferase</keyword>
<sequence length="409" mass="47045">MKRNEIILVCLLFLLAFGLRCYDLSYPNFRWGDEMAHVPAGTNYWVNGQFEPDNWEHPPLRHITMYGFLQIFGDNPYGWRMRNVLFGAAAAVLTYLFAREVSGRRKTALLAGLLLATDPLHIVMSRYTFEEIYGGAFFLAALVLYQRHQQRSSWLMASAFFMGCALATKWYYVPGWLLISLLALKNNDTYRSLKSALFVTTTYIFIPLSVFIGSYYFWFGRGYAFREFLEFIQDAYYSLQTYRPESYNPDMVFLSHSSALEWFIRSVTVGQGTFIGADRGEFILYMNSLPIWMLTLPALICLGVLALRRKSLVLALPVLLFLANYALFIMVKRPTFIYSAAPLLPFAFTAIACCITELAQRFGVRLYQLALGAMLAWNLYLYPVATAKKVPVAPYRYLLDHSDAKLYRE</sequence>
<protein>
    <submittedName>
        <fullName evidence="10">Glycosyl transferase family protein</fullName>
    </submittedName>
</protein>
<feature type="transmembrane region" description="Helical" evidence="8">
    <location>
        <begin position="196"/>
        <end position="218"/>
    </location>
</feature>
<comment type="subcellular location">
    <subcellularLocation>
        <location evidence="1">Cell membrane</location>
        <topology evidence="1">Multi-pass membrane protein</topology>
    </subcellularLocation>
</comment>
<keyword evidence="5 8" id="KW-0812">Transmembrane</keyword>
<evidence type="ECO:0000256" key="5">
    <source>
        <dbReference type="ARBA" id="ARBA00022692"/>
    </source>
</evidence>